<accession>A0A9D1UY29</accession>
<dbReference type="Proteomes" id="UP000824202">
    <property type="component" value="Unassembled WGS sequence"/>
</dbReference>
<dbReference type="Pfam" id="PF00675">
    <property type="entry name" value="Peptidase_M16"/>
    <property type="match status" value="1"/>
</dbReference>
<dbReference type="AlphaFoldDB" id="A0A9D1UY29"/>
<dbReference type="PANTHER" id="PTHR11851">
    <property type="entry name" value="METALLOPROTEASE"/>
    <property type="match status" value="1"/>
</dbReference>
<reference evidence="4" key="2">
    <citation type="submission" date="2021-04" db="EMBL/GenBank/DDBJ databases">
        <authorList>
            <person name="Gilroy R."/>
        </authorList>
    </citation>
    <scope>NUCLEOTIDE SEQUENCE</scope>
    <source>
        <strain evidence="4">23274</strain>
    </source>
</reference>
<dbReference type="Gene3D" id="3.30.830.10">
    <property type="entry name" value="Metalloenzyme, LuxS/M16 peptidase-like"/>
    <property type="match status" value="2"/>
</dbReference>
<protein>
    <submittedName>
        <fullName evidence="4">Insulinase family protein</fullName>
    </submittedName>
</protein>
<proteinExistence type="inferred from homology"/>
<dbReference type="Pfam" id="PF05193">
    <property type="entry name" value="Peptidase_M16_C"/>
    <property type="match status" value="1"/>
</dbReference>
<dbReference type="InterPro" id="IPR007863">
    <property type="entry name" value="Peptidase_M16_C"/>
</dbReference>
<organism evidence="4 5">
    <name type="scientific">Candidatus Odoribacter faecigallinarum</name>
    <dbReference type="NCBI Taxonomy" id="2838706"/>
    <lineage>
        <taxon>Bacteria</taxon>
        <taxon>Pseudomonadati</taxon>
        <taxon>Bacteroidota</taxon>
        <taxon>Bacteroidia</taxon>
        <taxon>Bacteroidales</taxon>
        <taxon>Odoribacteraceae</taxon>
        <taxon>Odoribacter</taxon>
    </lineage>
</organism>
<evidence type="ECO:0000313" key="4">
    <source>
        <dbReference type="EMBL" id="HIX02520.1"/>
    </source>
</evidence>
<dbReference type="InterPro" id="IPR050361">
    <property type="entry name" value="MPP/UQCRC_Complex"/>
</dbReference>
<evidence type="ECO:0000259" key="3">
    <source>
        <dbReference type="Pfam" id="PF05193"/>
    </source>
</evidence>
<feature type="domain" description="Peptidase M16 N-terminal" evidence="2">
    <location>
        <begin position="16"/>
        <end position="157"/>
    </location>
</feature>
<evidence type="ECO:0000313" key="5">
    <source>
        <dbReference type="Proteomes" id="UP000824202"/>
    </source>
</evidence>
<dbReference type="InterPro" id="IPR011765">
    <property type="entry name" value="Pept_M16_N"/>
</dbReference>
<gene>
    <name evidence="4" type="ORF">H9863_00160</name>
</gene>
<comment type="caution">
    <text evidence="4">The sequence shown here is derived from an EMBL/GenBank/DDBJ whole genome shotgun (WGS) entry which is preliminary data.</text>
</comment>
<feature type="domain" description="Peptidase M16 C-terminal" evidence="3">
    <location>
        <begin position="165"/>
        <end position="340"/>
    </location>
</feature>
<evidence type="ECO:0000256" key="1">
    <source>
        <dbReference type="ARBA" id="ARBA00007261"/>
    </source>
</evidence>
<dbReference type="EMBL" id="DXFT01000001">
    <property type="protein sequence ID" value="HIX02520.1"/>
    <property type="molecule type" value="Genomic_DNA"/>
</dbReference>
<dbReference type="GO" id="GO:0046872">
    <property type="term" value="F:metal ion binding"/>
    <property type="evidence" value="ECO:0007669"/>
    <property type="project" value="InterPro"/>
</dbReference>
<dbReference type="InterPro" id="IPR011249">
    <property type="entry name" value="Metalloenz_LuxS/M16"/>
</dbReference>
<name>A0A9D1UY29_9BACT</name>
<sequence>MYETCILKNGLKVIHQRITGRAAWCGLIIGVGSRDESVEEQGIAHFIEHVIFKGTERRKAYHVLSRMEDVGGELNAYTTKEDTCIYASFLPEDYGRALELFADIVFHSVFPEKEIRKEKEVVLDEINSYRDNPGELIFDDFEELIYRGYSIGHNILGSEEEVRRVTREQICRFVKRYYTPERMVVSSIGDIPFESLVRLVERYFGDVPMGVEPLLRMQPDIYVPETRVEKRDTYQCHCVIGNVAYDYMQDNRLPLSLLVNLLGGTGMNSRLNLNIRERYGLAYNIEAAYTPYSDTGVFTVYFGCDPEDFDRCLNLCRREMHYLCDKPLGEKQLQKAKRQMIGQLVLSSENYENMMLSIGKSFLVYGKVDEQNAICEEVQGITSALLLQVAEEIFAEDKQSMLVYE</sequence>
<evidence type="ECO:0000259" key="2">
    <source>
        <dbReference type="Pfam" id="PF00675"/>
    </source>
</evidence>
<dbReference type="PANTHER" id="PTHR11851:SF49">
    <property type="entry name" value="MITOCHONDRIAL-PROCESSING PEPTIDASE SUBUNIT ALPHA"/>
    <property type="match status" value="1"/>
</dbReference>
<reference evidence="4" key="1">
    <citation type="journal article" date="2021" name="PeerJ">
        <title>Extensive microbial diversity within the chicken gut microbiome revealed by metagenomics and culture.</title>
        <authorList>
            <person name="Gilroy R."/>
            <person name="Ravi A."/>
            <person name="Getino M."/>
            <person name="Pursley I."/>
            <person name="Horton D.L."/>
            <person name="Alikhan N.F."/>
            <person name="Baker D."/>
            <person name="Gharbi K."/>
            <person name="Hall N."/>
            <person name="Watson M."/>
            <person name="Adriaenssens E.M."/>
            <person name="Foster-Nyarko E."/>
            <person name="Jarju S."/>
            <person name="Secka A."/>
            <person name="Antonio M."/>
            <person name="Oren A."/>
            <person name="Chaudhuri R.R."/>
            <person name="La Ragione R."/>
            <person name="Hildebrand F."/>
            <person name="Pallen M.J."/>
        </authorList>
    </citation>
    <scope>NUCLEOTIDE SEQUENCE</scope>
    <source>
        <strain evidence="4">23274</strain>
    </source>
</reference>
<dbReference type="SUPFAM" id="SSF63411">
    <property type="entry name" value="LuxS/MPP-like metallohydrolase"/>
    <property type="match status" value="2"/>
</dbReference>
<comment type="similarity">
    <text evidence="1">Belongs to the peptidase M16 family.</text>
</comment>